<feature type="region of interest" description="Disordered" evidence="1">
    <location>
        <begin position="1"/>
        <end position="54"/>
    </location>
</feature>
<sequence length="151" mass="17678">MADDEGINEQPDEVPMEPDDTPEINEQPQQQPQEAPQVQQLQQGEPRLNNDHEEIPLIHRKIQRILGRTDDISPMRQQVDNTHRELRLVERRTFTLKEMLEESLDGLTQIFKLQKQMIAMLEELSCLTIGRFVSSVDFVLLVDYDRLFDLV</sequence>
<evidence type="ECO:0000256" key="1">
    <source>
        <dbReference type="SAM" id="MobiDB-lite"/>
    </source>
</evidence>
<feature type="compositionally biased region" description="Acidic residues" evidence="1">
    <location>
        <begin position="1"/>
        <end position="23"/>
    </location>
</feature>
<organism evidence="2">
    <name type="scientific">Haemonchus contortus</name>
    <name type="common">Barber pole worm</name>
    <dbReference type="NCBI Taxonomy" id="6289"/>
    <lineage>
        <taxon>Eukaryota</taxon>
        <taxon>Metazoa</taxon>
        <taxon>Ecdysozoa</taxon>
        <taxon>Nematoda</taxon>
        <taxon>Chromadorea</taxon>
        <taxon>Rhabditida</taxon>
        <taxon>Rhabditina</taxon>
        <taxon>Rhabditomorpha</taxon>
        <taxon>Strongyloidea</taxon>
        <taxon>Trichostrongylidae</taxon>
        <taxon>Haemonchus</taxon>
    </lineage>
</organism>
<gene>
    <name evidence="2" type="ORF">HCOI_01083400</name>
</gene>
<reference evidence="2" key="1">
    <citation type="submission" date="2013-03" db="EMBL/GenBank/DDBJ databases">
        <authorList>
            <person name="Aslett M."/>
        </authorList>
    </citation>
    <scope>NUCLEOTIDE SEQUENCE [LARGE SCALE GENOMIC DNA]</scope>
    <source>
        <strain evidence="2">ISE/inbred ISE</strain>
    </source>
</reference>
<dbReference type="AlphaFoldDB" id="W6NWG7"/>
<accession>W6NWG7</accession>
<feature type="compositionally biased region" description="Low complexity" evidence="1">
    <location>
        <begin position="24"/>
        <end position="46"/>
    </location>
</feature>
<name>W6NWG7_HAECO</name>
<comment type="caution">
    <text evidence="2">The sequence shown here is derived from an EMBL/GenBank/DDBJ whole genome shotgun (WGS) entry which is preliminary data.</text>
</comment>
<protein>
    <submittedName>
        <fullName evidence="2">Uncharacterized protein</fullName>
    </submittedName>
</protein>
<dbReference type="EMBL" id="CAVP010059976">
    <property type="protein sequence ID" value="CDL96227.1"/>
    <property type="molecule type" value="Genomic_DNA"/>
</dbReference>
<proteinExistence type="predicted"/>
<evidence type="ECO:0000313" key="2">
    <source>
        <dbReference type="EMBL" id="CDL96227.1"/>
    </source>
</evidence>
<reference evidence="2" key="2">
    <citation type="submission" date="2013-05" db="EMBL/GenBank/DDBJ databases">
        <title>The genome and transcriptome of Haemonchus contortus: a key model parasite for drug and vaccine discovery.</title>
        <authorList>
            <person name="Laing R."/>
            <person name="Kikuchi T."/>
            <person name="Martinelli A."/>
            <person name="Tsai I.J."/>
            <person name="Beech R.N."/>
            <person name="Redman E."/>
            <person name="Holroyd N."/>
            <person name="Bartley D.J."/>
            <person name="Beasley H."/>
            <person name="Britton C."/>
            <person name="Curran D."/>
            <person name="Devaney E."/>
            <person name="Gilabert A."/>
            <person name="Jackson F."/>
            <person name="Hunt M."/>
            <person name="Johnston S."/>
            <person name="Kryukov I."/>
            <person name="Li K."/>
            <person name="Morrison A.A."/>
            <person name="Reid A.J."/>
            <person name="Sargison N."/>
            <person name="Saunders G."/>
            <person name="Wasmuth J.D."/>
            <person name="Wolstenholme A."/>
            <person name="Berriman M."/>
            <person name="Gilleard J.S."/>
            <person name="Cotton J.A."/>
        </authorList>
    </citation>
    <scope>NUCLEOTIDE SEQUENCE [LARGE SCALE GENOMIC DNA]</scope>
    <source>
        <strain evidence="2">ISE/inbred ISE</strain>
    </source>
</reference>